<feature type="region of interest" description="Disordered" evidence="1">
    <location>
        <begin position="436"/>
        <end position="507"/>
    </location>
</feature>
<evidence type="ECO:0000256" key="2">
    <source>
        <dbReference type="SAM" id="Phobius"/>
    </source>
</evidence>
<reference evidence="3 4" key="1">
    <citation type="submission" date="2020-05" db="EMBL/GenBank/DDBJ databases">
        <title>Identification and distribution of gene clusters putatively required for synthesis of sphingolipid metabolism inhibitors in phylogenetically diverse species of the filamentous fungus Fusarium.</title>
        <authorList>
            <person name="Kim H.-S."/>
            <person name="Busman M."/>
            <person name="Brown D.W."/>
            <person name="Divon H."/>
            <person name="Uhlig S."/>
            <person name="Proctor R.H."/>
        </authorList>
    </citation>
    <scope>NUCLEOTIDE SEQUENCE [LARGE SCALE GENOMIC DNA]</scope>
    <source>
        <strain evidence="3 4">NRRL 25196</strain>
    </source>
</reference>
<comment type="caution">
    <text evidence="3">The sequence shown here is derived from an EMBL/GenBank/DDBJ whole genome shotgun (WGS) entry which is preliminary data.</text>
</comment>
<gene>
    <name evidence="3" type="ORF">FNAPI_3694</name>
</gene>
<feature type="region of interest" description="Disordered" evidence="1">
    <location>
        <begin position="162"/>
        <end position="198"/>
    </location>
</feature>
<evidence type="ECO:0000313" key="3">
    <source>
        <dbReference type="EMBL" id="KAF5561432.1"/>
    </source>
</evidence>
<feature type="compositionally biased region" description="Polar residues" evidence="1">
    <location>
        <begin position="130"/>
        <end position="141"/>
    </location>
</feature>
<feature type="compositionally biased region" description="Low complexity" evidence="1">
    <location>
        <begin position="436"/>
        <end position="462"/>
    </location>
</feature>
<feature type="region of interest" description="Disordered" evidence="1">
    <location>
        <begin position="237"/>
        <end position="285"/>
    </location>
</feature>
<feature type="region of interest" description="Disordered" evidence="1">
    <location>
        <begin position="23"/>
        <end position="42"/>
    </location>
</feature>
<keyword evidence="4" id="KW-1185">Reference proteome</keyword>
<name>A0A8H5JTN9_9HYPO</name>
<dbReference type="Proteomes" id="UP000574317">
    <property type="component" value="Unassembled WGS sequence"/>
</dbReference>
<organism evidence="3 4">
    <name type="scientific">Fusarium napiforme</name>
    <dbReference type="NCBI Taxonomy" id="42672"/>
    <lineage>
        <taxon>Eukaryota</taxon>
        <taxon>Fungi</taxon>
        <taxon>Dikarya</taxon>
        <taxon>Ascomycota</taxon>
        <taxon>Pezizomycotina</taxon>
        <taxon>Sordariomycetes</taxon>
        <taxon>Hypocreomycetidae</taxon>
        <taxon>Hypocreales</taxon>
        <taxon>Nectriaceae</taxon>
        <taxon>Fusarium</taxon>
        <taxon>Fusarium fujikuroi species complex</taxon>
    </lineage>
</organism>
<feature type="compositionally biased region" description="Low complexity" evidence="1">
    <location>
        <begin position="733"/>
        <end position="744"/>
    </location>
</feature>
<keyword evidence="2" id="KW-1133">Transmembrane helix</keyword>
<feature type="compositionally biased region" description="Polar residues" evidence="1">
    <location>
        <begin position="270"/>
        <end position="285"/>
    </location>
</feature>
<proteinExistence type="predicted"/>
<keyword evidence="2" id="KW-0812">Transmembrane</keyword>
<feature type="region of interest" description="Disordered" evidence="1">
    <location>
        <begin position="612"/>
        <end position="640"/>
    </location>
</feature>
<evidence type="ECO:0000313" key="4">
    <source>
        <dbReference type="Proteomes" id="UP000574317"/>
    </source>
</evidence>
<evidence type="ECO:0000256" key="1">
    <source>
        <dbReference type="SAM" id="MobiDB-lite"/>
    </source>
</evidence>
<feature type="transmembrane region" description="Helical" evidence="2">
    <location>
        <begin position="690"/>
        <end position="712"/>
    </location>
</feature>
<sequence length="818" mass="90263">MCFLFTDPNLIIDEPELQYANLNTDKRGDTLSENEASPARQRYEPRDLKDLTGHTFGTIPPDFKPVLTIPWTERPDQGISELPADLTIIERFTTVTQSEQSTTTSSPPRLTPGTEIEIITIIDGTKFIPPSSTSDVMSPSQESEHTSTEVLSLSTETTLLASSSYGPSEASSWTTSYTTDSSTELLPPSSSPPVSGTSALSDATRIIIGVFAGVFALLVAIFVFCLARWFVKGPKSRHREQHELQPEPRHQPRHQPRYEPRDEPRPELQNGPQYGPSSNVSVTSSKAPPPVFDLFSSLHEHLPNTSIVQIMENQVISASHGTEPSSKNHRNDPRELVDLTGNVYSTIPSGFEPVFTFASEDLPGNDREDVTVIDKVDSTSIKDGVIVIGTETWEPFTWYTRHKQETVTLVLRPTGATSSDNDILSITSHLTLPSATPTTLSKELTSSSSTSESSTIPTAESSNGSLSAEPFSRERSRQTMAILFPDSERIDEAQSRSPDPETTQNKEFEQQITSHFLNEPRIFIDSLGHTYSDMKSNQEPYSTYAKIVTIPRKKVQEPVTFTSRHTITLTSMATLTSFTTIFETEHLGPVGPLPKVTSKITTHITITAVKDPSRSSAQAVRPAIDPSPLSPPSVDASTDPSLWSTVTISDKIPPSPVLTTSYTTDQDEPNLPTATTEVSSSNDSLTAAKVAPIAVGVFLMLATIFLIIYLWLRRRQNRKRTSASTRVPRGVESSRSNPAPSNSPYGQELKPILVPYRSTKENTLLTTDARNMSFEIDEYGRNKGLKHYKFEPCSSRHPDGRNTDLDQDPQWKGKERAE</sequence>
<dbReference type="EMBL" id="JAAOAO010000135">
    <property type="protein sequence ID" value="KAF5561432.1"/>
    <property type="molecule type" value="Genomic_DNA"/>
</dbReference>
<accession>A0A8H5JTN9</accession>
<feature type="compositionally biased region" description="Basic and acidic residues" evidence="1">
    <location>
        <begin position="240"/>
        <end position="266"/>
    </location>
</feature>
<feature type="region of interest" description="Disordered" evidence="1">
    <location>
        <begin position="130"/>
        <end position="149"/>
    </location>
</feature>
<feature type="region of interest" description="Disordered" evidence="1">
    <location>
        <begin position="719"/>
        <end position="751"/>
    </location>
</feature>
<protein>
    <submittedName>
        <fullName evidence="3">Uncharacterized protein</fullName>
    </submittedName>
</protein>
<feature type="region of interest" description="Disordered" evidence="1">
    <location>
        <begin position="654"/>
        <end position="683"/>
    </location>
</feature>
<keyword evidence="2" id="KW-0472">Membrane</keyword>
<dbReference type="AlphaFoldDB" id="A0A8H5JTN9"/>
<feature type="compositionally biased region" description="Polar residues" evidence="1">
    <location>
        <begin position="672"/>
        <end position="683"/>
    </location>
</feature>
<feature type="region of interest" description="Disordered" evidence="1">
    <location>
        <begin position="788"/>
        <end position="818"/>
    </location>
</feature>
<feature type="transmembrane region" description="Helical" evidence="2">
    <location>
        <begin position="206"/>
        <end position="231"/>
    </location>
</feature>